<sequence>MTGALYGPVLYDIHACDPPRTGHFTTCKLHALFQIGVGQAELAVREKPASPETLSNSAIRRELGRLVEPMASTRGVGAKQGRDAYFSTVPYITAICHHLPPLGIFLKLDTPPQRKWIRFMGRPACTAKFVNTPDLSGFNPVKKALFI</sequence>
<proteinExistence type="predicted"/>
<reference evidence="2" key="3">
    <citation type="journal article" date="2010" name="Genome Res.">
        <title>Population genomic sequencing of Coccidioides fungi reveals recent hybridization and transposon control.</title>
        <authorList>
            <person name="Neafsey D.E."/>
            <person name="Barker B.M."/>
            <person name="Sharpton T.J."/>
            <person name="Stajich J.E."/>
            <person name="Park D.J."/>
            <person name="Whiston E."/>
            <person name="Hung C.-Y."/>
            <person name="McMahan C."/>
            <person name="White J."/>
            <person name="Sykes S."/>
            <person name="Heiman D."/>
            <person name="Young S."/>
            <person name="Zeng Q."/>
            <person name="Abouelleil A."/>
            <person name="Aftuck L."/>
            <person name="Bessette D."/>
            <person name="Brown A."/>
            <person name="FitzGerald M."/>
            <person name="Lui A."/>
            <person name="Macdonald J.P."/>
            <person name="Priest M."/>
            <person name="Orbach M.J."/>
            <person name="Galgiani J.N."/>
            <person name="Kirkland T.N."/>
            <person name="Cole G.T."/>
            <person name="Birren B.W."/>
            <person name="Henn M.R."/>
            <person name="Taylor J.W."/>
            <person name="Rounsley S.D."/>
        </authorList>
    </citation>
    <scope>NUCLEOTIDE SEQUENCE [LARGE SCALE GENOMIC DNA]</scope>
    <source>
        <strain evidence="2">RMSCC 3488</strain>
    </source>
</reference>
<reference evidence="2" key="2">
    <citation type="journal article" date="2009" name="Genome Res.">
        <title>Comparative genomic analyses of the human fungal pathogens Coccidioides and their relatives.</title>
        <authorList>
            <person name="Sharpton T.J."/>
            <person name="Stajich J.E."/>
            <person name="Rounsley S.D."/>
            <person name="Gardner M.J."/>
            <person name="Wortman J.R."/>
            <person name="Jordar V.S."/>
            <person name="Maiti R."/>
            <person name="Kodira C.D."/>
            <person name="Neafsey D.E."/>
            <person name="Zeng Q."/>
            <person name="Hung C.-Y."/>
            <person name="McMahan C."/>
            <person name="Muszewska A."/>
            <person name="Grynberg M."/>
            <person name="Mandel M.A."/>
            <person name="Kellner E.M."/>
            <person name="Barker B.M."/>
            <person name="Galgiani J.N."/>
            <person name="Orbach M.J."/>
            <person name="Kirkland T.N."/>
            <person name="Cole G.T."/>
            <person name="Henn M.R."/>
            <person name="Birren B.W."/>
            <person name="Taylor J.W."/>
        </authorList>
    </citation>
    <scope>NUCLEOTIDE SEQUENCE [LARGE SCALE GENOMIC DNA]</scope>
    <source>
        <strain evidence="2">RMSCC 3488</strain>
    </source>
</reference>
<name>A0A0J6F433_COCPO</name>
<organism evidence="1 2">
    <name type="scientific">Coccidioides posadasii RMSCC 3488</name>
    <dbReference type="NCBI Taxonomy" id="454284"/>
    <lineage>
        <taxon>Eukaryota</taxon>
        <taxon>Fungi</taxon>
        <taxon>Dikarya</taxon>
        <taxon>Ascomycota</taxon>
        <taxon>Pezizomycotina</taxon>
        <taxon>Eurotiomycetes</taxon>
        <taxon>Eurotiomycetidae</taxon>
        <taxon>Onygenales</taxon>
        <taxon>Onygenaceae</taxon>
        <taxon>Coccidioides</taxon>
    </lineage>
</organism>
<dbReference type="EMBL" id="DS268109">
    <property type="protein sequence ID" value="KMM64918.1"/>
    <property type="molecule type" value="Genomic_DNA"/>
</dbReference>
<evidence type="ECO:0000313" key="1">
    <source>
        <dbReference type="EMBL" id="KMM64918.1"/>
    </source>
</evidence>
<accession>A0A0J6F433</accession>
<gene>
    <name evidence="1" type="ORF">CPAG_01270</name>
</gene>
<dbReference type="VEuPathDB" id="FungiDB:CPAG_01270"/>
<evidence type="ECO:0000313" key="2">
    <source>
        <dbReference type="Proteomes" id="UP000054567"/>
    </source>
</evidence>
<protein>
    <submittedName>
        <fullName evidence="1">Uncharacterized protein</fullName>
    </submittedName>
</protein>
<dbReference type="Proteomes" id="UP000054567">
    <property type="component" value="Unassembled WGS sequence"/>
</dbReference>
<reference evidence="1 2" key="1">
    <citation type="submission" date="2007-06" db="EMBL/GenBank/DDBJ databases">
        <title>The Genome Sequence of Coccidioides posadasii RMSCC_3488.</title>
        <authorList>
            <consortium name="Coccidioides Genome Resources Consortium"/>
            <consortium name="The Broad Institute Genome Sequencing Platform"/>
            <person name="Henn M.R."/>
            <person name="Sykes S."/>
            <person name="Young S."/>
            <person name="Jaffe D."/>
            <person name="Berlin A."/>
            <person name="Alvarez P."/>
            <person name="Butler J."/>
            <person name="Gnerre S."/>
            <person name="Grabherr M."/>
            <person name="Mauceli E."/>
            <person name="Brockman W."/>
            <person name="Kodira C."/>
            <person name="Alvarado L."/>
            <person name="Zeng Q."/>
            <person name="Crawford M."/>
            <person name="Antoine C."/>
            <person name="Devon K."/>
            <person name="Galgiani J."/>
            <person name="Orsborn K."/>
            <person name="Lewis M.L."/>
            <person name="Nusbaum C."/>
            <person name="Galagan J."/>
            <person name="Birren B."/>
        </authorList>
    </citation>
    <scope>NUCLEOTIDE SEQUENCE [LARGE SCALE GENOMIC DNA]</scope>
    <source>
        <strain evidence="1 2">RMSCC 3488</strain>
    </source>
</reference>
<dbReference type="AlphaFoldDB" id="A0A0J6F433"/>